<evidence type="ECO:0000259" key="1">
    <source>
        <dbReference type="Pfam" id="PF10108"/>
    </source>
</evidence>
<reference evidence="2 3" key="1">
    <citation type="submission" date="2016-10" db="EMBL/GenBank/DDBJ databases">
        <authorList>
            <person name="de Groot N.N."/>
        </authorList>
    </citation>
    <scope>NUCLEOTIDE SEQUENCE [LARGE SCALE GENOMIC DNA]</scope>
    <source>
        <strain evidence="2 3">CGMCC 1.7005</strain>
    </source>
</reference>
<proteinExistence type="predicted"/>
<protein>
    <recommendedName>
        <fullName evidence="1">Predicted 3'-5' exonuclease PolB-like domain-containing protein</fullName>
    </recommendedName>
</protein>
<dbReference type="InterPro" id="IPR019288">
    <property type="entry name" value="3'-5'_exonuclease_PolB-like"/>
</dbReference>
<dbReference type="GO" id="GO:0003676">
    <property type="term" value="F:nucleic acid binding"/>
    <property type="evidence" value="ECO:0007669"/>
    <property type="project" value="InterPro"/>
</dbReference>
<evidence type="ECO:0000313" key="3">
    <source>
        <dbReference type="Proteomes" id="UP000236454"/>
    </source>
</evidence>
<dbReference type="InterPro" id="IPR012337">
    <property type="entry name" value="RNaseH-like_sf"/>
</dbReference>
<dbReference type="InterPro" id="IPR036397">
    <property type="entry name" value="RNaseH_sf"/>
</dbReference>
<organism evidence="2 3">
    <name type="scientific">Lishizhenia tianjinensis</name>
    <dbReference type="NCBI Taxonomy" id="477690"/>
    <lineage>
        <taxon>Bacteria</taxon>
        <taxon>Pseudomonadati</taxon>
        <taxon>Bacteroidota</taxon>
        <taxon>Flavobacteriia</taxon>
        <taxon>Flavobacteriales</taxon>
        <taxon>Crocinitomicaceae</taxon>
        <taxon>Lishizhenia</taxon>
    </lineage>
</organism>
<sequence length="254" mass="29327">MLNKVNVEKILFLDIETVPQTYSYEDLDEDSAYHFGNKTKFFWQNKTKLMEVNGEEVEVEMSPEDVYDRAGIYAEFGKVVCISCGFVKNTATGKQIRMKSFDHEDEETLLRQFSDMLMEHFSSPYHLLCGHNAKEFDFPFIARRMLILGIPLPAPLDIAGKKPWEVNHLDTMELWKFGDYKHYTTLALLCHIFGIPTPKDDISGADVARVFYEEGDIARISRYCEKDVVALIQLFLKMKGDALVEEGDIHFSRK</sequence>
<dbReference type="Proteomes" id="UP000236454">
    <property type="component" value="Unassembled WGS sequence"/>
</dbReference>
<dbReference type="SUPFAM" id="SSF53098">
    <property type="entry name" value="Ribonuclease H-like"/>
    <property type="match status" value="1"/>
</dbReference>
<accession>A0A1I7BAV0</accession>
<dbReference type="Gene3D" id="3.30.420.10">
    <property type="entry name" value="Ribonuclease H-like superfamily/Ribonuclease H"/>
    <property type="match status" value="1"/>
</dbReference>
<evidence type="ECO:0000313" key="2">
    <source>
        <dbReference type="EMBL" id="SFT84307.1"/>
    </source>
</evidence>
<feature type="domain" description="Predicted 3'-5' exonuclease PolB-like" evidence="1">
    <location>
        <begin position="75"/>
        <end position="239"/>
    </location>
</feature>
<gene>
    <name evidence="2" type="ORF">SAMN05216474_2633</name>
</gene>
<dbReference type="STRING" id="477690.SAMN05216474_2633"/>
<name>A0A1I7BAV0_9FLAO</name>
<dbReference type="Pfam" id="PF10108">
    <property type="entry name" value="DNA_pol_B_exo2"/>
    <property type="match status" value="1"/>
</dbReference>
<dbReference type="RefSeq" id="WP_090252041.1">
    <property type="nucleotide sequence ID" value="NZ_FPAS01000005.1"/>
</dbReference>
<dbReference type="EMBL" id="FPAS01000005">
    <property type="protein sequence ID" value="SFT84307.1"/>
    <property type="molecule type" value="Genomic_DNA"/>
</dbReference>
<dbReference type="OrthoDB" id="9773351at2"/>
<keyword evidence="3" id="KW-1185">Reference proteome</keyword>
<dbReference type="CDD" id="cd05782">
    <property type="entry name" value="DNA_polB_like1_exo"/>
    <property type="match status" value="1"/>
</dbReference>
<dbReference type="AlphaFoldDB" id="A0A1I7BAV0"/>